<evidence type="ECO:0000256" key="6">
    <source>
        <dbReference type="ARBA" id="ARBA00023054"/>
    </source>
</evidence>
<evidence type="ECO:0000313" key="16">
    <source>
        <dbReference type="RefSeq" id="XP_032157103.1"/>
    </source>
</evidence>
<evidence type="ECO:0000256" key="9">
    <source>
        <dbReference type="ARBA" id="ARBA00059114"/>
    </source>
</evidence>
<keyword evidence="8" id="KW-0206">Cytoskeleton</keyword>
<dbReference type="PROSITE" id="PS50067">
    <property type="entry name" value="KINESIN_MOTOR_2"/>
    <property type="match status" value="1"/>
</dbReference>
<dbReference type="GO" id="GO:0005874">
    <property type="term" value="C:microtubule"/>
    <property type="evidence" value="ECO:0007669"/>
    <property type="project" value="UniProtKB-KW"/>
</dbReference>
<reference evidence="16" key="1">
    <citation type="submission" date="2025-08" db="UniProtKB">
        <authorList>
            <consortium name="RefSeq"/>
        </authorList>
    </citation>
    <scope>IDENTIFICATION</scope>
    <source>
        <tissue evidence="16">Blood</tissue>
    </source>
</reference>
<feature type="domain" description="Kinesin motor" evidence="14">
    <location>
        <begin position="5"/>
        <end position="335"/>
    </location>
</feature>
<gene>
    <name evidence="16" type="primary">KIF17</name>
</gene>
<dbReference type="Proteomes" id="UP000504640">
    <property type="component" value="Unplaced"/>
</dbReference>
<accession>A0A6J3JRZ9</accession>
<dbReference type="InterPro" id="IPR036961">
    <property type="entry name" value="Kinesin_motor_dom_sf"/>
</dbReference>
<feature type="compositionally biased region" description="Pro residues" evidence="13">
    <location>
        <begin position="591"/>
        <end position="604"/>
    </location>
</feature>
<evidence type="ECO:0000256" key="13">
    <source>
        <dbReference type="SAM" id="MobiDB-lite"/>
    </source>
</evidence>
<dbReference type="FunFam" id="3.40.850.10:FF:000029">
    <property type="entry name" value="Kinesin-like protein KIF17"/>
    <property type="match status" value="1"/>
</dbReference>
<dbReference type="InterPro" id="IPR027417">
    <property type="entry name" value="P-loop_NTPase"/>
</dbReference>
<dbReference type="GeneID" id="116566623"/>
<comment type="subcellular location">
    <subcellularLocation>
        <location evidence="1">Cytoplasm</location>
        <location evidence="1">Cytoskeleton</location>
    </subcellularLocation>
</comment>
<protein>
    <recommendedName>
        <fullName evidence="12">Kinesin-like protein</fullName>
    </recommendedName>
</protein>
<dbReference type="AlphaFoldDB" id="A0A6J3JRZ9"/>
<dbReference type="InterPro" id="IPR001752">
    <property type="entry name" value="Kinesin_motor_dom"/>
</dbReference>
<dbReference type="Pfam" id="PF00225">
    <property type="entry name" value="Kinesin"/>
    <property type="match status" value="1"/>
</dbReference>
<name>A0A6J3JRZ9_SAPAP</name>
<evidence type="ECO:0000256" key="1">
    <source>
        <dbReference type="ARBA" id="ARBA00004245"/>
    </source>
</evidence>
<evidence type="ECO:0000256" key="3">
    <source>
        <dbReference type="ARBA" id="ARBA00022701"/>
    </source>
</evidence>
<dbReference type="SUPFAM" id="SSF52540">
    <property type="entry name" value="P-loop containing nucleoside triphosphate hydrolases"/>
    <property type="match status" value="1"/>
</dbReference>
<dbReference type="InterPro" id="IPR019821">
    <property type="entry name" value="Kinesin_motor_CS"/>
</dbReference>
<evidence type="ECO:0000256" key="4">
    <source>
        <dbReference type="ARBA" id="ARBA00022741"/>
    </source>
</evidence>
<keyword evidence="4 11" id="KW-0547">Nucleotide-binding</keyword>
<dbReference type="PANTHER" id="PTHR47969:SF21">
    <property type="entry name" value="KINESIN-LIKE PROTEIN"/>
    <property type="match status" value="1"/>
</dbReference>
<evidence type="ECO:0000256" key="12">
    <source>
        <dbReference type="RuleBase" id="RU000394"/>
    </source>
</evidence>
<dbReference type="GO" id="GO:0007018">
    <property type="term" value="P:microtubule-based movement"/>
    <property type="evidence" value="ECO:0007669"/>
    <property type="project" value="InterPro"/>
</dbReference>
<feature type="region of interest" description="Disordered" evidence="13">
    <location>
        <begin position="513"/>
        <end position="534"/>
    </location>
</feature>
<dbReference type="RefSeq" id="XP_032157103.1">
    <property type="nucleotide sequence ID" value="XM_032301212.1"/>
</dbReference>
<sequence length="632" mass="70935">MASEAVKVVVRCRPMNQRERELRCQPVVAVDCARGQCCIQNPRAADEPPKQFTFDGAYHVDHVTEQIYNEIAYPLVEGVTEGYNGTIFAYGQTGSGKSFTMQGLLDPPSQRGIIPRAFEHVFESVQCAENTKFLVRASYLEIYNEDVRDLLGADTKQRLELKEHPEKGVYVKGLSMHTVHSVAQCERIMEAGWKNRSVGYTLMNKDSSRSHSIFTINIEISAVDEWGKDHLRAGKLNLVDLAGSERQSKTGATGERLKEATKINLSLSALGNVISALVDGRCKHIPYRDSKLTRLLQDSLGGNTKTLMVACLSPADNNYDETLSTLRYANRAKNIRNKPHINEDPKDALLREYQEEIKKLKAILTQQMSPSSLSGGTALGEWSSVCHNITQGCGSGRRDSEWTGWLDGRGGIFPCSLLVVLCFQLRAAEVEIKDLQSEFQLEKIDYLATIRRQERDSMLLQQLLEQVQPLIRRDCNYSNLEKIRRESCWDEDNGFWKIPQPAVIKTSLPVAVSTGPQNKPAHKTSAADNSEQNMEEDRYRLMLSRSNSENIASNYFRSKRASQILNTDARKSLTYHNSPPGLGCPLSNNPAIPPTQAPEMPQPRPFRLESLDIPFTKAKRKKSKNNFGSEPL</sequence>
<proteinExistence type="inferred from homology"/>
<evidence type="ECO:0000256" key="7">
    <source>
        <dbReference type="ARBA" id="ARBA00023175"/>
    </source>
</evidence>
<dbReference type="GO" id="GO:0003777">
    <property type="term" value="F:microtubule motor activity"/>
    <property type="evidence" value="ECO:0007669"/>
    <property type="project" value="InterPro"/>
</dbReference>
<keyword evidence="2" id="KW-0963">Cytoplasm</keyword>
<keyword evidence="5 11" id="KW-0067">ATP-binding</keyword>
<dbReference type="GO" id="GO:0008017">
    <property type="term" value="F:microtubule binding"/>
    <property type="evidence" value="ECO:0007669"/>
    <property type="project" value="InterPro"/>
</dbReference>
<dbReference type="SMART" id="SM00129">
    <property type="entry name" value="KISc"/>
    <property type="match status" value="1"/>
</dbReference>
<feature type="binding site" evidence="11">
    <location>
        <begin position="91"/>
        <end position="98"/>
    </location>
    <ligand>
        <name>ATP</name>
        <dbReference type="ChEBI" id="CHEBI:30616"/>
    </ligand>
</feature>
<evidence type="ECO:0000256" key="2">
    <source>
        <dbReference type="ARBA" id="ARBA00022490"/>
    </source>
</evidence>
<keyword evidence="6" id="KW-0175">Coiled coil</keyword>
<dbReference type="PRINTS" id="PR00380">
    <property type="entry name" value="KINESINHEAVY"/>
</dbReference>
<dbReference type="PROSITE" id="PS00411">
    <property type="entry name" value="KINESIN_MOTOR_1"/>
    <property type="match status" value="1"/>
</dbReference>
<dbReference type="GO" id="GO:0005524">
    <property type="term" value="F:ATP binding"/>
    <property type="evidence" value="ECO:0007669"/>
    <property type="project" value="UniProtKB-UniRule"/>
</dbReference>
<organism evidence="15 16">
    <name type="scientific">Sapajus apella</name>
    <name type="common">Brown-capped capuchin</name>
    <name type="synonym">Cebus apella</name>
    <dbReference type="NCBI Taxonomy" id="9515"/>
    <lineage>
        <taxon>Eukaryota</taxon>
        <taxon>Metazoa</taxon>
        <taxon>Chordata</taxon>
        <taxon>Craniata</taxon>
        <taxon>Vertebrata</taxon>
        <taxon>Euteleostomi</taxon>
        <taxon>Mammalia</taxon>
        <taxon>Eutheria</taxon>
        <taxon>Euarchontoglires</taxon>
        <taxon>Primates</taxon>
        <taxon>Haplorrhini</taxon>
        <taxon>Platyrrhini</taxon>
        <taxon>Cebidae</taxon>
        <taxon>Cebinae</taxon>
        <taxon>Sapajus</taxon>
    </lineage>
</organism>
<evidence type="ECO:0000313" key="15">
    <source>
        <dbReference type="Proteomes" id="UP000504640"/>
    </source>
</evidence>
<evidence type="ECO:0000259" key="14">
    <source>
        <dbReference type="PROSITE" id="PS50067"/>
    </source>
</evidence>
<keyword evidence="15" id="KW-1185">Reference proteome</keyword>
<keyword evidence="7 11" id="KW-0505">Motor protein</keyword>
<evidence type="ECO:0000256" key="11">
    <source>
        <dbReference type="PROSITE-ProRule" id="PRU00283"/>
    </source>
</evidence>
<evidence type="ECO:0000256" key="8">
    <source>
        <dbReference type="ARBA" id="ARBA00023212"/>
    </source>
</evidence>
<comment type="similarity">
    <text evidence="11 12">Belongs to the TRAFAC class myosin-kinesin ATPase superfamily. Kinesin family.</text>
</comment>
<evidence type="ECO:0000256" key="10">
    <source>
        <dbReference type="ARBA" id="ARBA00062719"/>
    </source>
</evidence>
<dbReference type="InterPro" id="IPR027640">
    <property type="entry name" value="Kinesin-like_fam"/>
</dbReference>
<dbReference type="CTD" id="57576"/>
<dbReference type="Gene3D" id="3.40.850.10">
    <property type="entry name" value="Kinesin motor domain"/>
    <property type="match status" value="1"/>
</dbReference>
<evidence type="ECO:0000256" key="5">
    <source>
        <dbReference type="ARBA" id="ARBA00022840"/>
    </source>
</evidence>
<comment type="function">
    <text evidence="9">Dendrite-specific motor protein which, in association with the Apba1-containing complex (LIN-10-LIN-2-LIN-7 complex), transports vesicles containing N-methyl-D-aspartate (NMDA) receptor subunit NR2B along microtubules.</text>
</comment>
<feature type="region of interest" description="Disordered" evidence="13">
    <location>
        <begin position="585"/>
        <end position="632"/>
    </location>
</feature>
<keyword evidence="3 12" id="KW-0493">Microtubule</keyword>
<dbReference type="PANTHER" id="PTHR47969">
    <property type="entry name" value="CHROMOSOME-ASSOCIATED KINESIN KIF4A-RELATED"/>
    <property type="match status" value="1"/>
</dbReference>
<comment type="subunit">
    <text evidence="10">Homodimer. Interacts with APBA1 (via PDZ domain); the interaction is direct and is required for association of KIF17 with the cargo that is to be transported. Interacts with IFT B complex components IFT52 and IFT57. Interacts with IFT70B. Interacts with PIWIL1. Interacts with TBATA.</text>
</comment>